<dbReference type="Proteomes" id="UP000579281">
    <property type="component" value="Unassembled WGS sequence"/>
</dbReference>
<reference evidence="1 2" key="1">
    <citation type="submission" date="2020-08" db="EMBL/GenBank/DDBJ databases">
        <title>Genomic Encyclopedia of Type Strains, Phase IV (KMG-IV): sequencing the most valuable type-strain genomes for metagenomic binning, comparative biology and taxonomic classification.</title>
        <authorList>
            <person name="Goeker M."/>
        </authorList>
    </citation>
    <scope>NUCLEOTIDE SEQUENCE [LARGE SCALE GENOMIC DNA]</scope>
    <source>
        <strain evidence="1 2">DSM 103526</strain>
    </source>
</reference>
<accession>A0A841KL82</accession>
<sequence length="151" mass="17164">MSIFPDTIKILVLDKDSKKPISNIATKIKVFASHKNDYNFILPLSDEMGYIKITKDWLMEEIKKEQALFVMDYSSMLEDCKPQIEISVLDTEALSRAVNAMYLFQDATGISDDEIAKYKNADNSKYVPCTVNSKLESVKSLDVDILLKLRA</sequence>
<proteinExistence type="predicted"/>
<organism evidence="1 2">
    <name type="scientific">Anaerosolibacter carboniphilus</name>
    <dbReference type="NCBI Taxonomy" id="1417629"/>
    <lineage>
        <taxon>Bacteria</taxon>
        <taxon>Bacillati</taxon>
        <taxon>Bacillota</taxon>
        <taxon>Clostridia</taxon>
        <taxon>Peptostreptococcales</taxon>
        <taxon>Thermotaleaceae</taxon>
        <taxon>Anaerosolibacter</taxon>
    </lineage>
</organism>
<dbReference type="AlphaFoldDB" id="A0A841KL82"/>
<gene>
    <name evidence="1" type="ORF">HNQ80_000185</name>
</gene>
<evidence type="ECO:0000313" key="1">
    <source>
        <dbReference type="EMBL" id="MBB6214116.1"/>
    </source>
</evidence>
<keyword evidence="2" id="KW-1185">Reference proteome</keyword>
<name>A0A841KL82_9FIRM</name>
<protein>
    <submittedName>
        <fullName evidence="1">Uncharacterized protein</fullName>
    </submittedName>
</protein>
<dbReference type="RefSeq" id="WP_184307230.1">
    <property type="nucleotide sequence ID" value="NZ_JACHEN010000001.1"/>
</dbReference>
<evidence type="ECO:0000313" key="2">
    <source>
        <dbReference type="Proteomes" id="UP000579281"/>
    </source>
</evidence>
<dbReference type="EMBL" id="JACHEN010000001">
    <property type="protein sequence ID" value="MBB6214116.1"/>
    <property type="molecule type" value="Genomic_DNA"/>
</dbReference>
<comment type="caution">
    <text evidence="1">The sequence shown here is derived from an EMBL/GenBank/DDBJ whole genome shotgun (WGS) entry which is preliminary data.</text>
</comment>